<dbReference type="Gene3D" id="1.10.489.10">
    <property type="entry name" value="Chloroperoxidase-like"/>
    <property type="match status" value="1"/>
</dbReference>
<dbReference type="OrthoDB" id="407298at2759"/>
<evidence type="ECO:0000259" key="10">
    <source>
        <dbReference type="PROSITE" id="PS51405"/>
    </source>
</evidence>
<evidence type="ECO:0000256" key="6">
    <source>
        <dbReference type="ARBA" id="ARBA00023004"/>
    </source>
</evidence>
<comment type="similarity">
    <text evidence="7">Belongs to the chloroperoxidase family.</text>
</comment>
<reference evidence="11 12" key="1">
    <citation type="journal article" date="2016" name="BMC Genomics">
        <title>Comparative genomic and transcriptomic analyses of the Fuzhuan brick tea-fermentation fungus Aspergillus cristatus.</title>
        <authorList>
            <person name="Ge Y."/>
            <person name="Wang Y."/>
            <person name="Liu Y."/>
            <person name="Tan Y."/>
            <person name="Ren X."/>
            <person name="Zhang X."/>
            <person name="Hyde K.D."/>
            <person name="Liu Y."/>
            <person name="Liu Z."/>
        </authorList>
    </citation>
    <scope>NUCLEOTIDE SEQUENCE [LARGE SCALE GENOMIC DNA]</scope>
    <source>
        <strain evidence="11 12">GZAAS20.1005</strain>
    </source>
</reference>
<dbReference type="InterPro" id="IPR000028">
    <property type="entry name" value="Chloroperoxidase"/>
</dbReference>
<evidence type="ECO:0000256" key="8">
    <source>
        <dbReference type="SAM" id="MobiDB-lite"/>
    </source>
</evidence>
<comment type="caution">
    <text evidence="11">The sequence shown here is derived from an EMBL/GenBank/DDBJ whole genome shotgun (WGS) entry which is preliminary data.</text>
</comment>
<dbReference type="AlphaFoldDB" id="A0A1E3BNA2"/>
<feature type="signal peptide" evidence="9">
    <location>
        <begin position="1"/>
        <end position="24"/>
    </location>
</feature>
<dbReference type="VEuPathDB" id="FungiDB:SI65_00041"/>
<keyword evidence="3" id="KW-0349">Heme</keyword>
<dbReference type="Pfam" id="PF01328">
    <property type="entry name" value="Peroxidase_2"/>
    <property type="match status" value="1"/>
</dbReference>
<evidence type="ECO:0000256" key="4">
    <source>
        <dbReference type="ARBA" id="ARBA00022723"/>
    </source>
</evidence>
<dbReference type="STRING" id="573508.A0A1E3BNA2"/>
<keyword evidence="4" id="KW-0479">Metal-binding</keyword>
<keyword evidence="6" id="KW-0408">Iron</keyword>
<feature type="chain" id="PRO_5009123818" description="Heme haloperoxidase family profile domain-containing protein" evidence="9">
    <location>
        <begin position="25"/>
        <end position="266"/>
    </location>
</feature>
<evidence type="ECO:0000313" key="11">
    <source>
        <dbReference type="EMBL" id="ODM22453.1"/>
    </source>
</evidence>
<keyword evidence="2" id="KW-0575">Peroxidase</keyword>
<feature type="region of interest" description="Disordered" evidence="8">
    <location>
        <begin position="243"/>
        <end position="266"/>
    </location>
</feature>
<evidence type="ECO:0000256" key="2">
    <source>
        <dbReference type="ARBA" id="ARBA00022559"/>
    </source>
</evidence>
<evidence type="ECO:0000256" key="9">
    <source>
        <dbReference type="SAM" id="SignalP"/>
    </source>
</evidence>
<dbReference type="PANTHER" id="PTHR33577:SF7">
    <property type="entry name" value="HEME HALOPEROXIDASE FAMILY PROFILE DOMAIN-CONTAINING PROTEIN"/>
    <property type="match status" value="1"/>
</dbReference>
<evidence type="ECO:0000256" key="1">
    <source>
        <dbReference type="ARBA" id="ARBA00001970"/>
    </source>
</evidence>
<protein>
    <recommendedName>
        <fullName evidence="10">Heme haloperoxidase family profile domain-containing protein</fullName>
    </recommendedName>
</protein>
<comment type="cofactor">
    <cofactor evidence="1">
        <name>heme b</name>
        <dbReference type="ChEBI" id="CHEBI:60344"/>
    </cofactor>
</comment>
<keyword evidence="5" id="KW-0560">Oxidoreductase</keyword>
<dbReference type="SUPFAM" id="SSF47571">
    <property type="entry name" value="Cloroperoxidase"/>
    <property type="match status" value="1"/>
</dbReference>
<evidence type="ECO:0000256" key="3">
    <source>
        <dbReference type="ARBA" id="ARBA00022617"/>
    </source>
</evidence>
<feature type="domain" description="Heme haloperoxidase family profile" evidence="10">
    <location>
        <begin position="25"/>
        <end position="232"/>
    </location>
</feature>
<dbReference type="GO" id="GO:0004601">
    <property type="term" value="F:peroxidase activity"/>
    <property type="evidence" value="ECO:0007669"/>
    <property type="project" value="UniProtKB-KW"/>
</dbReference>
<dbReference type="GO" id="GO:0046872">
    <property type="term" value="F:metal ion binding"/>
    <property type="evidence" value="ECO:0007669"/>
    <property type="project" value="UniProtKB-KW"/>
</dbReference>
<gene>
    <name evidence="11" type="ORF">SI65_00041</name>
</gene>
<evidence type="ECO:0000313" key="12">
    <source>
        <dbReference type="Proteomes" id="UP000094569"/>
    </source>
</evidence>
<feature type="compositionally biased region" description="Low complexity" evidence="8">
    <location>
        <begin position="245"/>
        <end position="254"/>
    </location>
</feature>
<accession>A0A1E3BNA2</accession>
<feature type="compositionally biased region" description="Basic and acidic residues" evidence="8">
    <location>
        <begin position="256"/>
        <end position="266"/>
    </location>
</feature>
<dbReference type="PROSITE" id="PS51405">
    <property type="entry name" value="HEME_HALOPEROXIDASE"/>
    <property type="match status" value="1"/>
</dbReference>
<organism evidence="11 12">
    <name type="scientific">Aspergillus cristatus</name>
    <name type="common">Chinese Fuzhuan brick tea-fermentation fungus</name>
    <name type="synonym">Eurotium cristatum</name>
    <dbReference type="NCBI Taxonomy" id="573508"/>
    <lineage>
        <taxon>Eukaryota</taxon>
        <taxon>Fungi</taxon>
        <taxon>Dikarya</taxon>
        <taxon>Ascomycota</taxon>
        <taxon>Pezizomycotina</taxon>
        <taxon>Eurotiomycetes</taxon>
        <taxon>Eurotiomycetidae</taxon>
        <taxon>Eurotiales</taxon>
        <taxon>Aspergillaceae</taxon>
        <taxon>Aspergillus</taxon>
        <taxon>Aspergillus subgen. Aspergillus</taxon>
    </lineage>
</organism>
<keyword evidence="12" id="KW-1185">Reference proteome</keyword>
<dbReference type="EMBL" id="JXNT01000001">
    <property type="protein sequence ID" value="ODM22453.1"/>
    <property type="molecule type" value="Genomic_DNA"/>
</dbReference>
<sequence length="266" mass="29329">MKVSIVSTILSAALATASPHFGMASLDNWKPAGHGDFRGPCPMLNTLSNHGFLPHDGRNLTREVVINGLSEGLNFNVSLGSLMFDMALVANPEPNATYFTLDNLNRHNVLEHDASMSRSDAYYGNNHVFNSTIFDKTKAYWTKPVLDVTMLANGKLARQIQSRASNPNYTFTSSMEEFSLGEVAAPVIAFGDIQHGRVNRSLVEYFFENERLPAELGWTRPEKVISLTDISKVTEMIRNATSLITPSKSGSRSGSTKRDLHGGMFR</sequence>
<proteinExistence type="inferred from homology"/>
<evidence type="ECO:0000256" key="5">
    <source>
        <dbReference type="ARBA" id="ARBA00023002"/>
    </source>
</evidence>
<name>A0A1E3BNA2_ASPCR</name>
<dbReference type="Proteomes" id="UP000094569">
    <property type="component" value="Unassembled WGS sequence"/>
</dbReference>
<evidence type="ECO:0000256" key="7">
    <source>
        <dbReference type="ARBA" id="ARBA00025795"/>
    </source>
</evidence>
<dbReference type="InterPro" id="IPR036851">
    <property type="entry name" value="Chloroperoxidase-like_sf"/>
</dbReference>
<dbReference type="PANTHER" id="PTHR33577">
    <property type="entry name" value="STERIGMATOCYSTIN BIOSYNTHESIS PEROXIDASE STCC-RELATED"/>
    <property type="match status" value="1"/>
</dbReference>
<keyword evidence="9" id="KW-0732">Signal</keyword>